<dbReference type="PANTHER" id="PTHR21404">
    <property type="entry name" value="HEN1"/>
    <property type="match status" value="1"/>
</dbReference>
<evidence type="ECO:0000256" key="12">
    <source>
        <dbReference type="ARBA" id="ARBA00048418"/>
    </source>
</evidence>
<evidence type="ECO:0000256" key="3">
    <source>
        <dbReference type="ARBA" id="ARBA00021330"/>
    </source>
</evidence>
<feature type="compositionally biased region" description="Basic residues" evidence="13">
    <location>
        <begin position="826"/>
        <end position="839"/>
    </location>
</feature>
<feature type="compositionally biased region" description="Low complexity" evidence="13">
    <location>
        <begin position="982"/>
        <end position="994"/>
    </location>
</feature>
<evidence type="ECO:0000256" key="1">
    <source>
        <dbReference type="ARBA" id="ARBA00001946"/>
    </source>
</evidence>
<dbReference type="Gene3D" id="3.40.50.150">
    <property type="entry name" value="Vaccinia Virus protein VP39"/>
    <property type="match status" value="1"/>
</dbReference>
<dbReference type="InterPro" id="IPR024740">
    <property type="entry name" value="Hen1_N"/>
</dbReference>
<dbReference type="InterPro" id="IPR029063">
    <property type="entry name" value="SAM-dependent_MTases_sf"/>
</dbReference>
<feature type="compositionally biased region" description="Basic residues" evidence="13">
    <location>
        <begin position="504"/>
        <end position="518"/>
    </location>
</feature>
<feature type="compositionally biased region" description="Basic residues" evidence="13">
    <location>
        <begin position="1118"/>
        <end position="1135"/>
    </location>
</feature>
<dbReference type="InterPro" id="IPR024026">
    <property type="entry name" value="3'-RNA_MeTfrase_Hen1_bac"/>
</dbReference>
<name>A0A0K2B0B9_STRA7</name>
<feature type="domain" description="Hen1 N-terminal" evidence="14">
    <location>
        <begin position="34"/>
        <end position="282"/>
    </location>
</feature>
<feature type="region of interest" description="Disordered" evidence="13">
    <location>
        <begin position="1"/>
        <end position="30"/>
    </location>
</feature>
<evidence type="ECO:0000256" key="8">
    <source>
        <dbReference type="ARBA" id="ARBA00022842"/>
    </source>
</evidence>
<evidence type="ECO:0000259" key="14">
    <source>
        <dbReference type="Pfam" id="PF12623"/>
    </source>
</evidence>
<feature type="compositionally biased region" description="Basic residues" evidence="13">
    <location>
        <begin position="551"/>
        <end position="578"/>
    </location>
</feature>
<keyword evidence="10" id="KW-0943">RNA-mediated gene silencing</keyword>
<accession>A0A0K2B0B9</accession>
<dbReference type="Gene3D" id="3.30.1610.20">
    <property type="entry name" value="Hen1, N-terminal domain"/>
    <property type="match status" value="1"/>
</dbReference>
<dbReference type="GO" id="GO:0001510">
    <property type="term" value="P:RNA methylation"/>
    <property type="evidence" value="ECO:0007669"/>
    <property type="project" value="InterPro"/>
</dbReference>
<keyword evidence="9" id="KW-0694">RNA-binding</keyword>
<feature type="compositionally biased region" description="Basic residues" evidence="13">
    <location>
        <begin position="779"/>
        <end position="789"/>
    </location>
</feature>
<dbReference type="InterPro" id="IPR038546">
    <property type="entry name" value="Hen1_N_sf"/>
</dbReference>
<organism evidence="15 16">
    <name type="scientific">Streptomyces ambofaciens (strain ATCC 23877 / 3486 / DSM 40053 / JCM 4204 / NBRC 12836 / NRRL B-2516)</name>
    <dbReference type="NCBI Taxonomy" id="278992"/>
    <lineage>
        <taxon>Bacteria</taxon>
        <taxon>Bacillati</taxon>
        <taxon>Actinomycetota</taxon>
        <taxon>Actinomycetes</taxon>
        <taxon>Kitasatosporales</taxon>
        <taxon>Streptomycetaceae</taxon>
        <taxon>Streptomyces</taxon>
    </lineage>
</organism>
<evidence type="ECO:0000313" key="16">
    <source>
        <dbReference type="Proteomes" id="UP000061018"/>
    </source>
</evidence>
<dbReference type="GO" id="GO:0031047">
    <property type="term" value="P:regulatory ncRNA-mediated gene silencing"/>
    <property type="evidence" value="ECO:0007669"/>
    <property type="project" value="UniProtKB-KW"/>
</dbReference>
<feature type="compositionally biased region" description="Low complexity" evidence="13">
    <location>
        <begin position="900"/>
        <end position="913"/>
    </location>
</feature>
<dbReference type="AlphaFoldDB" id="A0A0K2B0B9"/>
<sequence>MIVVLPEPPGSTAPGAPARTASRKRPPAGEALPMFLTITTTGTPGRPATDLGFLLHKHPDKAQAFSTSYGTAHVFYPEAEERCCTAALLLEIDAVALVRRGKGRGRGGAPDAALAQYVNDRPYAASSLLAVALSNVFSSAMRGVCAKRPERAAEPLPLRVEVPALPARGGPGLVRRLFEPLGWAVTVETVPLDTEFPEWGDSRYVRLELESTTRTLAEALRHLYVLLPVLDDAKHYWVSPDEVDKLMRAGEGWLPAHPEQDLITSRYLSRRWSLTREARERLELVRLAETDDSDVEEIDNAVGAETEQEDRPTPLAVRRREAILTALRDHAAARVLDLGCGEGHLVRELLKEPRFTEIVGVDVSVRALTIASRRLRLDRMSERQATRVSLFQGSLAYTDKRLTGYDAAVLSEVIEHVDPPRLPALAYAVFGSARPRTVVVTTPNVEYNVRWETLPAGRARHRDHRFEWTREEFRAWAGTVAERHGYTVDFRPVGPEDPEVGRPLPRRADRRLRLRQVHLRPAPLQAHRGPLLRLLPGPGRRRRERPERQPGRLRRPAPHRRQAARRRPPHRRRRHQRAAGRQASADRTGQEARRPARGHRPRRPRGGVRRAQRGPHRPGRHAPPGHPAAHPRTPPLPAPPGARGLPQGARPARRGGGRTGHRRHREALQRPHPPHRSLRHHRRHPRLRRRTGDPARQARLHRRGAPRGPYRRLRRRPRRPRPGQPRRTAPRDVHGEVGQRPVRPRQPREQVRPPPQGPEGPAHPRTRRDRGADGGRERRVPRRGAGVHRRPGEPLRPRRRPARGLPRRSAGEVPRPHLRPGPQPRPVRRHHRRDRRVRAARALPLGRGLPGPRGRRLRPHPGTGGHLAEQHHLPGHRRRLRRQADRAALARARTGRRTGRAGLVRTGQAAAHGGARRQGRPPARPGRRARPADGGDPARRPDHRTRGERGGGPGGHEPVRHRSPAAAVPAADHGADRHLGRGRLPGAPRGGLRPVRGRRGGTGRVRGEAHGFAGGGAGVPRRGGGACPLRGGGPHRVPLHAHRPPLPGRRDRLRGRPRPAARGDRRGRPVGRTGHRLAAARHRADAVVAEGLRTAAVPVRRRGGRRRRRLPGGAGRAGGRRGPRRRRRRAAGPPA</sequence>
<feature type="compositionally biased region" description="Basic residues" evidence="13">
    <location>
        <begin position="651"/>
        <end position="665"/>
    </location>
</feature>
<feature type="compositionally biased region" description="Low complexity" evidence="13">
    <location>
        <begin position="641"/>
        <end position="650"/>
    </location>
</feature>
<gene>
    <name evidence="15" type="ORF">SAM23877_5679</name>
</gene>
<feature type="compositionally biased region" description="Gly residues" evidence="13">
    <location>
        <begin position="1012"/>
        <end position="1021"/>
    </location>
</feature>
<evidence type="ECO:0000256" key="13">
    <source>
        <dbReference type="SAM" id="MobiDB-lite"/>
    </source>
</evidence>
<dbReference type="EMBL" id="CP012382">
    <property type="protein sequence ID" value="AKZ58724.1"/>
    <property type="molecule type" value="Genomic_DNA"/>
</dbReference>
<evidence type="ECO:0000313" key="15">
    <source>
        <dbReference type="EMBL" id="AKZ58724.1"/>
    </source>
</evidence>
<dbReference type="GO" id="GO:0046872">
    <property type="term" value="F:metal ion binding"/>
    <property type="evidence" value="ECO:0007669"/>
    <property type="project" value="UniProtKB-KW"/>
</dbReference>
<feature type="compositionally biased region" description="Basic residues" evidence="13">
    <location>
        <begin position="914"/>
        <end position="929"/>
    </location>
</feature>
<evidence type="ECO:0000256" key="6">
    <source>
        <dbReference type="ARBA" id="ARBA00022691"/>
    </source>
</evidence>
<dbReference type="PANTHER" id="PTHR21404:SF3">
    <property type="entry name" value="SMALL RNA 2'-O-METHYLTRANSFERASE"/>
    <property type="match status" value="1"/>
</dbReference>
<feature type="region of interest" description="Disordered" evidence="13">
    <location>
        <begin position="488"/>
        <end position="1021"/>
    </location>
</feature>
<evidence type="ECO:0000256" key="5">
    <source>
        <dbReference type="ARBA" id="ARBA00022679"/>
    </source>
</evidence>
<evidence type="ECO:0000256" key="9">
    <source>
        <dbReference type="ARBA" id="ARBA00022884"/>
    </source>
</evidence>
<dbReference type="STRING" id="1889.SAM40697_5168"/>
<dbReference type="Pfam" id="PF13489">
    <property type="entry name" value="Methyltransf_23"/>
    <property type="match status" value="1"/>
</dbReference>
<feature type="compositionally biased region" description="Low complexity" evidence="13">
    <location>
        <begin position="840"/>
        <end position="852"/>
    </location>
</feature>
<dbReference type="SUPFAM" id="SSF53335">
    <property type="entry name" value="S-adenosyl-L-methionine-dependent methyltransferases"/>
    <property type="match status" value="1"/>
</dbReference>
<dbReference type="KEGG" id="samb:SAM23877_5679"/>
<reference evidence="16" key="1">
    <citation type="journal article" date="2015" name="J. Biotechnol.">
        <title>Complete genome sequence of Streptomyces ambofaciens ATCC 23877, the spiramycin producer.</title>
        <authorList>
            <person name="Thibessard A."/>
            <person name="Haas D."/>
            <person name="Gerbaud C."/>
            <person name="Aigle B."/>
            <person name="Lautru S."/>
            <person name="Pernodet J.L."/>
            <person name="Leblond P."/>
        </authorList>
    </citation>
    <scope>NUCLEOTIDE SEQUENCE [LARGE SCALE GENOMIC DNA]</scope>
    <source>
        <strain evidence="16">ATCC 23877 / 3486 / DSM 40053 / JCM 4204 / NBRC 12836 / NRRL B-2516</strain>
    </source>
</reference>
<evidence type="ECO:0000256" key="4">
    <source>
        <dbReference type="ARBA" id="ARBA00022603"/>
    </source>
</evidence>
<dbReference type="GO" id="GO:0003723">
    <property type="term" value="F:RNA binding"/>
    <property type="evidence" value="ECO:0007669"/>
    <property type="project" value="UniProtKB-KW"/>
</dbReference>
<comment type="similarity">
    <text evidence="2">Belongs to the methyltransferase superfamily. HEN1 family.</text>
</comment>
<feature type="compositionally biased region" description="Basic residues" evidence="13">
    <location>
        <begin position="595"/>
        <end position="620"/>
    </location>
</feature>
<dbReference type="InterPro" id="IPR026610">
    <property type="entry name" value="Hen1"/>
</dbReference>
<keyword evidence="5" id="KW-0808">Transferase</keyword>
<feature type="compositionally biased region" description="Basic residues" evidence="13">
    <location>
        <begin position="672"/>
        <end position="689"/>
    </location>
</feature>
<evidence type="ECO:0000256" key="2">
    <source>
        <dbReference type="ARBA" id="ARBA00009026"/>
    </source>
</evidence>
<evidence type="ECO:0000256" key="10">
    <source>
        <dbReference type="ARBA" id="ARBA00023158"/>
    </source>
</evidence>
<feature type="compositionally biased region" description="Basic and acidic residues" evidence="13">
    <location>
        <begin position="930"/>
        <end position="949"/>
    </location>
</feature>
<evidence type="ECO:0000256" key="7">
    <source>
        <dbReference type="ARBA" id="ARBA00022723"/>
    </source>
</evidence>
<dbReference type="CDD" id="cd02440">
    <property type="entry name" value="AdoMet_MTases"/>
    <property type="match status" value="1"/>
</dbReference>
<keyword evidence="6" id="KW-0949">S-adenosyl-L-methionine</keyword>
<feature type="region of interest" description="Disordered" evidence="13">
    <location>
        <begin position="1033"/>
        <end position="1135"/>
    </location>
</feature>
<feature type="compositionally biased region" description="Basic residues" evidence="13">
    <location>
        <begin position="797"/>
        <end position="806"/>
    </location>
</feature>
<protein>
    <recommendedName>
        <fullName evidence="3">Small RNA 2'-O-methyltransferase</fullName>
        <ecNumber evidence="11">2.1.1.386</ecNumber>
    </recommendedName>
</protein>
<keyword evidence="4" id="KW-0489">Methyltransferase</keyword>
<feature type="compositionally biased region" description="Basic residues" evidence="13">
    <location>
        <begin position="1099"/>
        <end position="1110"/>
    </location>
</feature>
<dbReference type="Pfam" id="PF12623">
    <property type="entry name" value="Hen1_L"/>
    <property type="match status" value="1"/>
</dbReference>
<proteinExistence type="inferred from homology"/>
<feature type="compositionally biased region" description="Basic residues" evidence="13">
    <location>
        <begin position="698"/>
        <end position="721"/>
    </location>
</feature>
<feature type="compositionally biased region" description="Basic and acidic residues" evidence="13">
    <location>
        <begin position="769"/>
        <end position="778"/>
    </location>
</feature>
<feature type="compositionally biased region" description="Pro residues" evidence="13">
    <location>
        <begin position="1"/>
        <end position="11"/>
    </location>
</feature>
<dbReference type="GO" id="GO:0090486">
    <property type="term" value="F:small RNA 2'-O-methyltransferase activity"/>
    <property type="evidence" value="ECO:0007669"/>
    <property type="project" value="UniProtKB-EC"/>
</dbReference>
<comment type="cofactor">
    <cofactor evidence="1">
        <name>Mg(2+)</name>
        <dbReference type="ChEBI" id="CHEBI:18420"/>
    </cofactor>
</comment>
<feature type="compositionally biased region" description="Low complexity" evidence="13">
    <location>
        <begin position="528"/>
        <end position="538"/>
    </location>
</feature>
<keyword evidence="7" id="KW-0479">Metal-binding</keyword>
<comment type="catalytic activity">
    <reaction evidence="12">
        <text>small RNA 3'-end nucleotide + S-adenosyl-L-methionine = small RNA 3'-end 2'-O-methylnucleotide + S-adenosyl-L-homocysteine + H(+)</text>
        <dbReference type="Rhea" id="RHEA:37887"/>
        <dbReference type="Rhea" id="RHEA-COMP:10415"/>
        <dbReference type="Rhea" id="RHEA-COMP:10416"/>
        <dbReference type="ChEBI" id="CHEBI:15378"/>
        <dbReference type="ChEBI" id="CHEBI:57856"/>
        <dbReference type="ChEBI" id="CHEBI:59789"/>
        <dbReference type="ChEBI" id="CHEBI:74896"/>
        <dbReference type="ChEBI" id="CHEBI:74898"/>
        <dbReference type="EC" id="2.1.1.386"/>
    </reaction>
</comment>
<keyword evidence="8" id="KW-0460">Magnesium</keyword>
<evidence type="ECO:0000256" key="11">
    <source>
        <dbReference type="ARBA" id="ARBA00035025"/>
    </source>
</evidence>
<dbReference type="Proteomes" id="UP000061018">
    <property type="component" value="Chromosome"/>
</dbReference>
<dbReference type="NCBIfam" id="TIGR04074">
    <property type="entry name" value="bacter_Hen1"/>
    <property type="match status" value="1"/>
</dbReference>
<dbReference type="EC" id="2.1.1.386" evidence="11"/>